<dbReference type="EMBL" id="BAQB01000005">
    <property type="protein sequence ID" value="GBR44834.1"/>
    <property type="molecule type" value="Genomic_DNA"/>
</dbReference>
<name>A0ABQ0QHC2_9PROT</name>
<evidence type="ECO:0008006" key="4">
    <source>
        <dbReference type="Google" id="ProtNLM"/>
    </source>
</evidence>
<reference evidence="2" key="1">
    <citation type="submission" date="2013-04" db="EMBL/GenBank/DDBJ databases">
        <title>The genome sequencing project of 58 acetic acid bacteria.</title>
        <authorList>
            <person name="Okamoto-Kainuma A."/>
            <person name="Ishikawa M."/>
            <person name="Umino S."/>
            <person name="Koizumi Y."/>
            <person name="Shiwa Y."/>
            <person name="Yoshikawa H."/>
            <person name="Matsutani M."/>
            <person name="Matsushita K."/>
        </authorList>
    </citation>
    <scope>NUCLEOTIDE SEQUENCE</scope>
    <source>
        <strain evidence="2">NBRC 106556</strain>
    </source>
</reference>
<feature type="transmembrane region" description="Helical" evidence="1">
    <location>
        <begin position="279"/>
        <end position="297"/>
    </location>
</feature>
<keyword evidence="1" id="KW-0472">Membrane</keyword>
<keyword evidence="1" id="KW-1133">Transmembrane helix</keyword>
<evidence type="ECO:0000256" key="1">
    <source>
        <dbReference type="SAM" id="Phobius"/>
    </source>
</evidence>
<protein>
    <recommendedName>
        <fullName evidence="4">Formate hydrogenlyase subunit 4</fullName>
    </recommendedName>
</protein>
<evidence type="ECO:0000313" key="2">
    <source>
        <dbReference type="EMBL" id="GBR44834.1"/>
    </source>
</evidence>
<feature type="transmembrane region" description="Helical" evidence="1">
    <location>
        <begin position="64"/>
        <end position="84"/>
    </location>
</feature>
<feature type="transmembrane region" description="Helical" evidence="1">
    <location>
        <begin position="130"/>
        <end position="154"/>
    </location>
</feature>
<sequence>MMDAYVLPVIYALLQALIFMVCVPWLQWCLRDAPRWVAGEAVSGPQWFCFWQGWRRVWCQRLSVMQAFALAAACMAFVSLPMVGSTHGLANMADPLLLGSFLLAGRLALGAWGVWAGVPQSSMTALRREWRGAGLGFIILGVIEALIALTAPGSDGLAGLCANLQVEPVPGLEGALACAAVALAVVCPPLRPIAPGRGLAEGAPMLRLEADMARHLALLLDSAWLLLLVDVGLPGFIGALDSHALSWGSALLGLVVRLMLGLVVFAVLRLMQQERSGRIAILFIGMALLLALSGRAAT</sequence>
<comment type="caution">
    <text evidence="2">The sequence shown here is derived from an EMBL/GenBank/DDBJ whole genome shotgun (WGS) entry which is preliminary data.</text>
</comment>
<evidence type="ECO:0000313" key="3">
    <source>
        <dbReference type="Proteomes" id="UP001062443"/>
    </source>
</evidence>
<gene>
    <name evidence="2" type="ORF">AA106556_0557</name>
</gene>
<feature type="transmembrane region" description="Helical" evidence="1">
    <location>
        <begin position="244"/>
        <end position="267"/>
    </location>
</feature>
<proteinExistence type="predicted"/>
<dbReference type="Proteomes" id="UP001062443">
    <property type="component" value="Unassembled WGS sequence"/>
</dbReference>
<feature type="transmembrane region" description="Helical" evidence="1">
    <location>
        <begin position="174"/>
        <end position="194"/>
    </location>
</feature>
<feature type="transmembrane region" description="Helical" evidence="1">
    <location>
        <begin position="96"/>
        <end position="118"/>
    </location>
</feature>
<feature type="transmembrane region" description="Helical" evidence="1">
    <location>
        <begin position="215"/>
        <end position="238"/>
    </location>
</feature>
<keyword evidence="1" id="KW-0812">Transmembrane</keyword>
<keyword evidence="3" id="KW-1185">Reference proteome</keyword>
<dbReference type="RefSeq" id="WP_068168975.1">
    <property type="nucleotide sequence ID" value="NZ_BAQB01000005.1"/>
</dbReference>
<accession>A0ABQ0QHC2</accession>
<organism evidence="2 3">
    <name type="scientific">Neokomagataea tanensis NBRC 106556</name>
    <dbReference type="NCBI Taxonomy" id="1223519"/>
    <lineage>
        <taxon>Bacteria</taxon>
        <taxon>Pseudomonadati</taxon>
        <taxon>Pseudomonadota</taxon>
        <taxon>Alphaproteobacteria</taxon>
        <taxon>Acetobacterales</taxon>
        <taxon>Acetobacteraceae</taxon>
        <taxon>Neokomagataea</taxon>
    </lineage>
</organism>
<feature type="transmembrane region" description="Helical" evidence="1">
    <location>
        <begin position="6"/>
        <end position="26"/>
    </location>
</feature>